<keyword evidence="3" id="KW-1185">Reference proteome</keyword>
<gene>
    <name evidence="2" type="ORF">COMA2_110160</name>
</gene>
<feature type="transmembrane region" description="Helical" evidence="1">
    <location>
        <begin position="181"/>
        <end position="202"/>
    </location>
</feature>
<accession>A0A0S4L5F2</accession>
<proteinExistence type="predicted"/>
<name>A0A0S4L5F2_9BACT</name>
<dbReference type="Proteomes" id="UP000198736">
    <property type="component" value="Unassembled WGS sequence"/>
</dbReference>
<dbReference type="AlphaFoldDB" id="A0A0S4L5F2"/>
<reference evidence="3" key="1">
    <citation type="submission" date="2015-10" db="EMBL/GenBank/DDBJ databases">
        <authorList>
            <person name="Luecker S."/>
            <person name="Luecker S."/>
        </authorList>
    </citation>
    <scope>NUCLEOTIDE SEQUENCE [LARGE SCALE GENOMIC DNA]</scope>
</reference>
<evidence type="ECO:0008006" key="4">
    <source>
        <dbReference type="Google" id="ProtNLM"/>
    </source>
</evidence>
<protein>
    <recommendedName>
        <fullName evidence="4">Potassium channel domain-containing protein</fullName>
    </recommendedName>
</protein>
<sequence>MTDPSHSNPVARLDSQQRPLEISTLQSADDILQQADALTRHDSHADVLRASQYYLTAAHFLETQDPLRSVQAYYNAGRHLHWMAQFTQAGRAFSNAGRVAERAAAAMPAGPDQRDLQHLAVRAYSRANNSFAEAGELDASEAEYLHERNARLAWSKMQGKRPLALSPWKATSNFGTSIPPWMAWIGGALAAFSLLYELFFRLDWFTPIGNTTPSAWIPLWSGFYYAINVTSSLALVEYQPVHPICQAVVILNVIAGYLLLGIGIGMVGRMMQTR</sequence>
<keyword evidence="1" id="KW-1133">Transmembrane helix</keyword>
<evidence type="ECO:0000256" key="1">
    <source>
        <dbReference type="SAM" id="Phobius"/>
    </source>
</evidence>
<feature type="transmembrane region" description="Helical" evidence="1">
    <location>
        <begin position="247"/>
        <end position="268"/>
    </location>
</feature>
<dbReference type="OrthoDB" id="9791362at2"/>
<feature type="transmembrane region" description="Helical" evidence="1">
    <location>
        <begin position="214"/>
        <end position="235"/>
    </location>
</feature>
<evidence type="ECO:0000313" key="2">
    <source>
        <dbReference type="EMBL" id="CUS32915.1"/>
    </source>
</evidence>
<organism evidence="2 3">
    <name type="scientific">Candidatus Nitrospira nitrificans</name>
    <dbReference type="NCBI Taxonomy" id="1742973"/>
    <lineage>
        <taxon>Bacteria</taxon>
        <taxon>Pseudomonadati</taxon>
        <taxon>Nitrospirota</taxon>
        <taxon>Nitrospiria</taxon>
        <taxon>Nitrospirales</taxon>
        <taxon>Nitrospiraceae</taxon>
        <taxon>Nitrospira</taxon>
    </lineage>
</organism>
<dbReference type="EMBL" id="CZPZ01000003">
    <property type="protein sequence ID" value="CUS32915.1"/>
    <property type="molecule type" value="Genomic_DNA"/>
</dbReference>
<keyword evidence="1" id="KW-0472">Membrane</keyword>
<dbReference type="RefSeq" id="WP_090894702.1">
    <property type="nucleotide sequence ID" value="NZ_CZPZ01000003.1"/>
</dbReference>
<keyword evidence="1" id="KW-0812">Transmembrane</keyword>
<evidence type="ECO:0000313" key="3">
    <source>
        <dbReference type="Proteomes" id="UP000198736"/>
    </source>
</evidence>